<reference evidence="13" key="1">
    <citation type="submission" date="2014-09" db="EMBL/GenBank/DDBJ databases">
        <authorList>
            <person name="Magalhaes I.L.F."/>
            <person name="Oliveira U."/>
            <person name="Santos F.R."/>
            <person name="Vidigal T.H.D.A."/>
            <person name="Brescovit A.D."/>
            <person name="Santos A.J."/>
        </authorList>
    </citation>
    <scope>NUCLEOTIDE SEQUENCE</scope>
    <source>
        <tissue evidence="13">Shoot tissue taken approximately 20 cm above the soil surface</tissue>
    </source>
</reference>
<evidence type="ECO:0000256" key="3">
    <source>
        <dbReference type="ARBA" id="ARBA00022679"/>
    </source>
</evidence>
<proteinExistence type="predicted"/>
<accession>A0A0A8YPW5</accession>
<dbReference type="GO" id="GO:0004402">
    <property type="term" value="F:histone acetyltransferase activity"/>
    <property type="evidence" value="ECO:0007669"/>
    <property type="project" value="InterPro"/>
</dbReference>
<dbReference type="InterPro" id="IPR013178">
    <property type="entry name" value="Histone_AcTrfase_Rtt109/CBP"/>
</dbReference>
<dbReference type="AlphaFoldDB" id="A0A0A8YPW5"/>
<dbReference type="GO" id="GO:0000123">
    <property type="term" value="C:histone acetyltransferase complex"/>
    <property type="evidence" value="ECO:0007669"/>
    <property type="project" value="TreeGrafter"/>
</dbReference>
<evidence type="ECO:0000256" key="4">
    <source>
        <dbReference type="ARBA" id="ARBA00022723"/>
    </source>
</evidence>
<evidence type="ECO:0000256" key="5">
    <source>
        <dbReference type="ARBA" id="ARBA00022771"/>
    </source>
</evidence>
<dbReference type="EMBL" id="GBRH01269106">
    <property type="protein sequence ID" value="JAD28789.1"/>
    <property type="molecule type" value="Transcribed_RNA"/>
</dbReference>
<evidence type="ECO:0000256" key="7">
    <source>
        <dbReference type="ARBA" id="ARBA00023015"/>
    </source>
</evidence>
<dbReference type="InterPro" id="IPR031162">
    <property type="entry name" value="CBP_P300_HAT"/>
</dbReference>
<feature type="domain" description="ZZ-type" evidence="11">
    <location>
        <begin position="12"/>
        <end position="75"/>
    </location>
</feature>
<dbReference type="GO" id="GO:0005667">
    <property type="term" value="C:transcription regulator complex"/>
    <property type="evidence" value="ECO:0007669"/>
    <property type="project" value="TreeGrafter"/>
</dbReference>
<keyword evidence="8" id="KW-0804">Transcription</keyword>
<evidence type="ECO:0000256" key="1">
    <source>
        <dbReference type="ARBA" id="ARBA00004123"/>
    </source>
</evidence>
<protein>
    <recommendedName>
        <fullName evidence="2">histone acetyltransferase</fullName>
        <ecNumber evidence="2">2.3.1.48</ecNumber>
    </recommendedName>
</protein>
<evidence type="ECO:0000256" key="2">
    <source>
        <dbReference type="ARBA" id="ARBA00013184"/>
    </source>
</evidence>
<comment type="subcellular location">
    <subcellularLocation>
        <location evidence="1">Nucleus</location>
    </subcellularLocation>
</comment>
<keyword evidence="6" id="KW-0862">Zinc</keyword>
<feature type="domain" description="CBP/p300-type HAT" evidence="12">
    <location>
        <begin position="1"/>
        <end position="125"/>
    </location>
</feature>
<dbReference type="GO" id="GO:0008270">
    <property type="term" value="F:zinc ion binding"/>
    <property type="evidence" value="ECO:0007669"/>
    <property type="project" value="UniProtKB-KW"/>
</dbReference>
<dbReference type="InterPro" id="IPR000433">
    <property type="entry name" value="Znf_ZZ"/>
</dbReference>
<dbReference type="InterPro" id="IPR043145">
    <property type="entry name" value="Znf_ZZ_sf"/>
</dbReference>
<evidence type="ECO:0000256" key="10">
    <source>
        <dbReference type="PROSITE-ProRule" id="PRU00228"/>
    </source>
</evidence>
<dbReference type="Gene3D" id="3.30.60.90">
    <property type="match status" value="1"/>
</dbReference>
<sequence length="125" mass="14808">MRTMKENFIMLCLQQFCKHCHQPIVSGKSWVCTSCKNFYHCDKCHVEEQNSAQKDRHPATMKQKYAFQRIDLGPLPETDDGDPTMESKYFDGRIDFLKHCQDNKYQFDTLWRAKHSTMMILFSST</sequence>
<organism evidence="13">
    <name type="scientific">Arundo donax</name>
    <name type="common">Giant reed</name>
    <name type="synonym">Donax arundinaceus</name>
    <dbReference type="NCBI Taxonomy" id="35708"/>
    <lineage>
        <taxon>Eukaryota</taxon>
        <taxon>Viridiplantae</taxon>
        <taxon>Streptophyta</taxon>
        <taxon>Embryophyta</taxon>
        <taxon>Tracheophyta</taxon>
        <taxon>Spermatophyta</taxon>
        <taxon>Magnoliopsida</taxon>
        <taxon>Liliopsida</taxon>
        <taxon>Poales</taxon>
        <taxon>Poaceae</taxon>
        <taxon>PACMAD clade</taxon>
        <taxon>Arundinoideae</taxon>
        <taxon>Arundineae</taxon>
        <taxon>Arundo</taxon>
    </lineage>
</organism>
<dbReference type="EC" id="2.3.1.48" evidence="2"/>
<evidence type="ECO:0000256" key="6">
    <source>
        <dbReference type="ARBA" id="ARBA00022833"/>
    </source>
</evidence>
<dbReference type="GO" id="GO:0005634">
    <property type="term" value="C:nucleus"/>
    <property type="evidence" value="ECO:0007669"/>
    <property type="project" value="UniProtKB-SubCell"/>
</dbReference>
<dbReference type="GO" id="GO:0045944">
    <property type="term" value="P:positive regulation of transcription by RNA polymerase II"/>
    <property type="evidence" value="ECO:0007669"/>
    <property type="project" value="TreeGrafter"/>
</dbReference>
<keyword evidence="3" id="KW-0808">Transferase</keyword>
<dbReference type="PROSITE" id="PS50135">
    <property type="entry name" value="ZF_ZZ_2"/>
    <property type="match status" value="1"/>
</dbReference>
<name>A0A0A8YPW5_ARUDO</name>
<keyword evidence="9" id="KW-0539">Nucleus</keyword>
<dbReference type="PROSITE" id="PS51727">
    <property type="entry name" value="CBP_P300_HAT"/>
    <property type="match status" value="1"/>
</dbReference>
<dbReference type="PANTHER" id="PTHR13808">
    <property type="entry name" value="CBP/P300-RELATED"/>
    <property type="match status" value="1"/>
</dbReference>
<keyword evidence="7" id="KW-0805">Transcription regulation</keyword>
<keyword evidence="4" id="KW-0479">Metal-binding</keyword>
<dbReference type="GO" id="GO:0031490">
    <property type="term" value="F:chromatin DNA binding"/>
    <property type="evidence" value="ECO:0007669"/>
    <property type="project" value="TreeGrafter"/>
</dbReference>
<reference evidence="13" key="2">
    <citation type="journal article" date="2015" name="Data Brief">
        <title>Shoot transcriptome of the giant reed, Arundo donax.</title>
        <authorList>
            <person name="Barrero R.A."/>
            <person name="Guerrero F.D."/>
            <person name="Moolhuijzen P."/>
            <person name="Goolsby J.A."/>
            <person name="Tidwell J."/>
            <person name="Bellgard S.E."/>
            <person name="Bellgard M.I."/>
        </authorList>
    </citation>
    <scope>NUCLEOTIDE SEQUENCE</scope>
    <source>
        <tissue evidence="13">Shoot tissue taken approximately 20 cm above the soil surface</tissue>
    </source>
</reference>
<dbReference type="GO" id="GO:0003713">
    <property type="term" value="F:transcription coactivator activity"/>
    <property type="evidence" value="ECO:0007669"/>
    <property type="project" value="TreeGrafter"/>
</dbReference>
<evidence type="ECO:0000313" key="13">
    <source>
        <dbReference type="EMBL" id="JAD28789.1"/>
    </source>
</evidence>
<evidence type="ECO:0000256" key="8">
    <source>
        <dbReference type="ARBA" id="ARBA00023163"/>
    </source>
</evidence>
<evidence type="ECO:0000259" key="12">
    <source>
        <dbReference type="PROSITE" id="PS51727"/>
    </source>
</evidence>
<evidence type="ECO:0000256" key="9">
    <source>
        <dbReference type="ARBA" id="ARBA00023242"/>
    </source>
</evidence>
<dbReference type="SUPFAM" id="SSF57850">
    <property type="entry name" value="RING/U-box"/>
    <property type="match status" value="1"/>
</dbReference>
<evidence type="ECO:0000259" key="11">
    <source>
        <dbReference type="PROSITE" id="PS50135"/>
    </source>
</evidence>
<dbReference type="PANTHER" id="PTHR13808:SF39">
    <property type="entry name" value="HISTONE ACETYLTRANSFERASE HAC-LIKE 3-RELATED"/>
    <property type="match status" value="1"/>
</dbReference>
<keyword evidence="5 10" id="KW-0863">Zinc-finger</keyword>